<feature type="region of interest" description="Disordered" evidence="1">
    <location>
        <begin position="1"/>
        <end position="79"/>
    </location>
</feature>
<feature type="compositionally biased region" description="Polar residues" evidence="1">
    <location>
        <begin position="59"/>
        <end position="69"/>
    </location>
</feature>
<evidence type="ECO:0000313" key="2">
    <source>
        <dbReference type="EMBL" id="KAJ3587641.1"/>
    </source>
</evidence>
<evidence type="ECO:0000313" key="3">
    <source>
        <dbReference type="Proteomes" id="UP001148018"/>
    </source>
</evidence>
<reference evidence="2" key="1">
    <citation type="submission" date="2022-07" db="EMBL/GenBank/DDBJ databases">
        <title>Chromosome-level genome of Muraenolepis orangiensis.</title>
        <authorList>
            <person name="Kim J."/>
        </authorList>
    </citation>
    <scope>NUCLEOTIDE SEQUENCE</scope>
    <source>
        <strain evidence="2">KU_S4_2022</strain>
        <tissue evidence="2">Muscle</tissue>
    </source>
</reference>
<evidence type="ECO:0000256" key="1">
    <source>
        <dbReference type="SAM" id="MobiDB-lite"/>
    </source>
</evidence>
<sequence>MDRGGNNTAVRPCERRGVTVLIKSPRKPQCHQQQTGLRSDQRVALNQPPTAPTDRPTHGKQTTGKSNHCGTRGADWTQP</sequence>
<comment type="caution">
    <text evidence="2">The sequence shown here is derived from an EMBL/GenBank/DDBJ whole genome shotgun (WGS) entry which is preliminary data.</text>
</comment>
<keyword evidence="3" id="KW-1185">Reference proteome</keyword>
<protein>
    <submittedName>
        <fullName evidence="2">Uncharacterized protein</fullName>
    </submittedName>
</protein>
<gene>
    <name evidence="2" type="ORF">NHX12_011238</name>
</gene>
<dbReference type="Proteomes" id="UP001148018">
    <property type="component" value="Unassembled WGS sequence"/>
</dbReference>
<dbReference type="EMBL" id="JANIIK010000116">
    <property type="protein sequence ID" value="KAJ3587641.1"/>
    <property type="molecule type" value="Genomic_DNA"/>
</dbReference>
<proteinExistence type="predicted"/>
<name>A0A9Q0DHB1_9TELE</name>
<organism evidence="2 3">
    <name type="scientific">Muraenolepis orangiensis</name>
    <name type="common">Patagonian moray cod</name>
    <dbReference type="NCBI Taxonomy" id="630683"/>
    <lineage>
        <taxon>Eukaryota</taxon>
        <taxon>Metazoa</taxon>
        <taxon>Chordata</taxon>
        <taxon>Craniata</taxon>
        <taxon>Vertebrata</taxon>
        <taxon>Euteleostomi</taxon>
        <taxon>Actinopterygii</taxon>
        <taxon>Neopterygii</taxon>
        <taxon>Teleostei</taxon>
        <taxon>Neoteleostei</taxon>
        <taxon>Acanthomorphata</taxon>
        <taxon>Zeiogadaria</taxon>
        <taxon>Gadariae</taxon>
        <taxon>Gadiformes</taxon>
        <taxon>Muraenolepidoidei</taxon>
        <taxon>Muraenolepididae</taxon>
        <taxon>Muraenolepis</taxon>
    </lineage>
</organism>
<accession>A0A9Q0DHB1</accession>
<dbReference type="AlphaFoldDB" id="A0A9Q0DHB1"/>